<sequence>AASSYYRLGTKMAGSIYIGIAGWSYPDWKGIVYTEPKIDQLEFVSRFIDCIEINSTFYRPPFEKTTKSWLERTSKHPDFFFTAKLHRSFTHEGKIDAGIVKHFHKGLEPFLEAGKLKHLLIQFRYDFSDTNLNRQHLSKIVESFSNTFSLAVEVRHKSWQMPDALEFLKGLGVSVCNLDYPTT</sequence>
<comment type="caution">
    <text evidence="1">The sequence shown here is derived from an EMBL/GenBank/DDBJ whole genome shotgun (WGS) entry which is preliminary data.</text>
</comment>
<dbReference type="InterPro" id="IPR002763">
    <property type="entry name" value="DUF72"/>
</dbReference>
<feature type="non-terminal residue" evidence="1">
    <location>
        <position position="183"/>
    </location>
</feature>
<name>X1CDP5_9ZZZZ</name>
<dbReference type="SUPFAM" id="SSF117396">
    <property type="entry name" value="TM1631-like"/>
    <property type="match status" value="1"/>
</dbReference>
<evidence type="ECO:0000313" key="1">
    <source>
        <dbReference type="EMBL" id="GAH05747.1"/>
    </source>
</evidence>
<dbReference type="EMBL" id="BART01035816">
    <property type="protein sequence ID" value="GAH05747.1"/>
    <property type="molecule type" value="Genomic_DNA"/>
</dbReference>
<dbReference type="InterPro" id="IPR036520">
    <property type="entry name" value="UPF0759_sf"/>
</dbReference>
<protein>
    <recommendedName>
        <fullName evidence="2">DUF72 domain-containing protein</fullName>
    </recommendedName>
</protein>
<gene>
    <name evidence="1" type="ORF">S01H4_60656</name>
</gene>
<dbReference type="AlphaFoldDB" id="X1CDP5"/>
<evidence type="ECO:0008006" key="2">
    <source>
        <dbReference type="Google" id="ProtNLM"/>
    </source>
</evidence>
<proteinExistence type="predicted"/>
<dbReference type="Gene3D" id="3.20.20.410">
    <property type="entry name" value="Protein of unknown function UPF0759"/>
    <property type="match status" value="1"/>
</dbReference>
<dbReference type="PANTHER" id="PTHR30348">
    <property type="entry name" value="UNCHARACTERIZED PROTEIN YECE"/>
    <property type="match status" value="1"/>
</dbReference>
<accession>X1CDP5</accession>
<feature type="non-terminal residue" evidence="1">
    <location>
        <position position="1"/>
    </location>
</feature>
<dbReference type="Pfam" id="PF01904">
    <property type="entry name" value="DUF72"/>
    <property type="match status" value="1"/>
</dbReference>
<dbReference type="PANTHER" id="PTHR30348:SF13">
    <property type="entry name" value="UPF0759 PROTEIN YUNF"/>
    <property type="match status" value="1"/>
</dbReference>
<organism evidence="1">
    <name type="scientific">marine sediment metagenome</name>
    <dbReference type="NCBI Taxonomy" id="412755"/>
    <lineage>
        <taxon>unclassified sequences</taxon>
        <taxon>metagenomes</taxon>
        <taxon>ecological metagenomes</taxon>
    </lineage>
</organism>
<reference evidence="1" key="1">
    <citation type="journal article" date="2014" name="Front. Microbiol.">
        <title>High frequency of phylogenetically diverse reductive dehalogenase-homologous genes in deep subseafloor sedimentary metagenomes.</title>
        <authorList>
            <person name="Kawai M."/>
            <person name="Futagami T."/>
            <person name="Toyoda A."/>
            <person name="Takaki Y."/>
            <person name="Nishi S."/>
            <person name="Hori S."/>
            <person name="Arai W."/>
            <person name="Tsubouchi T."/>
            <person name="Morono Y."/>
            <person name="Uchiyama I."/>
            <person name="Ito T."/>
            <person name="Fujiyama A."/>
            <person name="Inagaki F."/>
            <person name="Takami H."/>
        </authorList>
    </citation>
    <scope>NUCLEOTIDE SEQUENCE</scope>
    <source>
        <strain evidence="1">Expedition CK06-06</strain>
    </source>
</reference>